<dbReference type="OrthoDB" id="2847449at2759"/>
<proteinExistence type="predicted"/>
<evidence type="ECO:0000313" key="1">
    <source>
        <dbReference type="EMBL" id="KNZ50926.1"/>
    </source>
</evidence>
<sequence length="123" mass="13996">MTKWIVEGLSDWDQSTWHSFLVSSSKLTRTLLQQLGSKSNPISLFTEEEKKCQKTAHNTKVTGHTEATCWILHPHLRPAEFQRKGSTKLESSVSSFHTSLSKSPVWNYSSGDIELGREIDNYN</sequence>
<gene>
    <name evidence="1" type="ORF">VP01_416g1</name>
</gene>
<comment type="caution">
    <text evidence="1">The sequence shown here is derived from an EMBL/GenBank/DDBJ whole genome shotgun (WGS) entry which is preliminary data.</text>
</comment>
<dbReference type="AlphaFoldDB" id="A0A0L6UQX0"/>
<dbReference type="Proteomes" id="UP000037035">
    <property type="component" value="Unassembled WGS sequence"/>
</dbReference>
<dbReference type="VEuPathDB" id="FungiDB:VP01_416g1"/>
<name>A0A0L6UQX0_9BASI</name>
<keyword evidence="2" id="KW-1185">Reference proteome</keyword>
<accession>A0A0L6UQX0</accession>
<protein>
    <submittedName>
        <fullName evidence="1">Uncharacterized protein</fullName>
    </submittedName>
</protein>
<dbReference type="EMBL" id="LAVV01009246">
    <property type="protein sequence ID" value="KNZ50926.1"/>
    <property type="molecule type" value="Genomic_DNA"/>
</dbReference>
<evidence type="ECO:0000313" key="2">
    <source>
        <dbReference type="Proteomes" id="UP000037035"/>
    </source>
</evidence>
<reference evidence="1 2" key="1">
    <citation type="submission" date="2015-08" db="EMBL/GenBank/DDBJ databases">
        <title>Next Generation Sequencing and Analysis of the Genome of Puccinia sorghi L Schw, the Causal Agent of Maize Common Rust.</title>
        <authorList>
            <person name="Rochi L."/>
            <person name="Burguener G."/>
            <person name="Darino M."/>
            <person name="Turjanski A."/>
            <person name="Kreff E."/>
            <person name="Dieguez M.J."/>
            <person name="Sacco F."/>
        </authorList>
    </citation>
    <scope>NUCLEOTIDE SEQUENCE [LARGE SCALE GENOMIC DNA]</scope>
    <source>
        <strain evidence="1 2">RO10H11247</strain>
    </source>
</reference>
<organism evidence="1 2">
    <name type="scientific">Puccinia sorghi</name>
    <dbReference type="NCBI Taxonomy" id="27349"/>
    <lineage>
        <taxon>Eukaryota</taxon>
        <taxon>Fungi</taxon>
        <taxon>Dikarya</taxon>
        <taxon>Basidiomycota</taxon>
        <taxon>Pucciniomycotina</taxon>
        <taxon>Pucciniomycetes</taxon>
        <taxon>Pucciniales</taxon>
        <taxon>Pucciniaceae</taxon>
        <taxon>Puccinia</taxon>
    </lineage>
</organism>